<gene>
    <name evidence="8" type="ORF">FLP30_06085</name>
</gene>
<dbReference type="SUPFAM" id="SSF103481">
    <property type="entry name" value="Multidrug resistance efflux transporter EmrE"/>
    <property type="match status" value="2"/>
</dbReference>
<protein>
    <submittedName>
        <fullName evidence="8">DMT family transporter</fullName>
    </submittedName>
</protein>
<feature type="transmembrane region" description="Helical" evidence="6">
    <location>
        <begin position="192"/>
        <end position="215"/>
    </location>
</feature>
<dbReference type="InterPro" id="IPR000620">
    <property type="entry name" value="EamA_dom"/>
</dbReference>
<dbReference type="KEGG" id="acek:FLP30_06085"/>
<evidence type="ECO:0000256" key="4">
    <source>
        <dbReference type="ARBA" id="ARBA00022989"/>
    </source>
</evidence>
<organism evidence="8 9">
    <name type="scientific">Acetobacter vaccinii</name>
    <dbReference type="NCBI Taxonomy" id="2592655"/>
    <lineage>
        <taxon>Bacteria</taxon>
        <taxon>Pseudomonadati</taxon>
        <taxon>Pseudomonadota</taxon>
        <taxon>Alphaproteobacteria</taxon>
        <taxon>Acetobacterales</taxon>
        <taxon>Acetobacteraceae</taxon>
        <taxon>Acetobacter</taxon>
    </lineage>
</organism>
<evidence type="ECO:0000256" key="3">
    <source>
        <dbReference type="ARBA" id="ARBA00022692"/>
    </source>
</evidence>
<comment type="subcellular location">
    <subcellularLocation>
        <location evidence="1">Membrane</location>
        <topology evidence="1">Multi-pass membrane protein</topology>
    </subcellularLocation>
</comment>
<evidence type="ECO:0000256" key="6">
    <source>
        <dbReference type="SAM" id="Phobius"/>
    </source>
</evidence>
<sequence>MASRKDVDATAGLLMLALCATWGMQQVLIKAIAADISPIMQIGLRSGLAAVLVAGLLAWRRQVSALWAVSVPAGCAVGALFALEYFFAGQGLRFTSAAHMSIFLYTAPIFTALGLHFRLPEERLARMQWWGIALAFGGIVVSFMGRGAGGGAVSSLVWVGDFLGVLAGASWGLTTLVVRFSSLSDAPAAVTLFWQLGGAFCLLVPMALGLGQGAVHVDTRVVADMGFQTIGITFVSFMVWFSLLRTYLASRLSVLSFMTPLFGITFGAVFLHEPLTHAFLAGAVLILGGIMLVSGPTLLRWKGARAKGITLPFRRP</sequence>
<proteinExistence type="inferred from homology"/>
<dbReference type="PANTHER" id="PTHR32322:SF2">
    <property type="entry name" value="EAMA DOMAIN-CONTAINING PROTEIN"/>
    <property type="match status" value="1"/>
</dbReference>
<dbReference type="GO" id="GO:0016020">
    <property type="term" value="C:membrane"/>
    <property type="evidence" value="ECO:0007669"/>
    <property type="project" value="UniProtKB-SubCell"/>
</dbReference>
<evidence type="ECO:0000313" key="8">
    <source>
        <dbReference type="EMBL" id="QEO17345.1"/>
    </source>
</evidence>
<dbReference type="PANTHER" id="PTHR32322">
    <property type="entry name" value="INNER MEMBRANE TRANSPORTER"/>
    <property type="match status" value="1"/>
</dbReference>
<feature type="transmembrane region" description="Helical" evidence="6">
    <location>
        <begin position="155"/>
        <end position="180"/>
    </location>
</feature>
<keyword evidence="4 6" id="KW-1133">Transmembrane helix</keyword>
<dbReference type="EMBL" id="CP043506">
    <property type="protein sequence ID" value="QEO17345.1"/>
    <property type="molecule type" value="Genomic_DNA"/>
</dbReference>
<feature type="transmembrane region" description="Helical" evidence="6">
    <location>
        <begin position="12"/>
        <end position="33"/>
    </location>
</feature>
<feature type="transmembrane region" description="Helical" evidence="6">
    <location>
        <begin position="94"/>
        <end position="117"/>
    </location>
</feature>
<dbReference type="AlphaFoldDB" id="A0A5C1YP86"/>
<feature type="domain" description="EamA" evidence="7">
    <location>
        <begin position="159"/>
        <end position="294"/>
    </location>
</feature>
<evidence type="ECO:0000256" key="1">
    <source>
        <dbReference type="ARBA" id="ARBA00004141"/>
    </source>
</evidence>
<evidence type="ECO:0000313" key="9">
    <source>
        <dbReference type="Proteomes" id="UP000324536"/>
    </source>
</evidence>
<keyword evidence="5 6" id="KW-0472">Membrane</keyword>
<feature type="transmembrane region" description="Helical" evidence="6">
    <location>
        <begin position="39"/>
        <end position="59"/>
    </location>
</feature>
<comment type="similarity">
    <text evidence="2">Belongs to the EamA transporter family.</text>
</comment>
<keyword evidence="9" id="KW-1185">Reference proteome</keyword>
<dbReference type="Proteomes" id="UP000324536">
    <property type="component" value="Chromosome"/>
</dbReference>
<feature type="transmembrane region" description="Helical" evidence="6">
    <location>
        <begin position="227"/>
        <end position="247"/>
    </location>
</feature>
<name>A0A5C1YP86_9PROT</name>
<evidence type="ECO:0000259" key="7">
    <source>
        <dbReference type="Pfam" id="PF00892"/>
    </source>
</evidence>
<feature type="domain" description="EamA" evidence="7">
    <location>
        <begin position="13"/>
        <end position="143"/>
    </location>
</feature>
<feature type="transmembrane region" description="Helical" evidence="6">
    <location>
        <begin position="254"/>
        <end position="272"/>
    </location>
</feature>
<reference evidence="8 9" key="1">
    <citation type="submission" date="2019-09" db="EMBL/GenBank/DDBJ databases">
        <title>Genome sequencing of strain KACC 21233.</title>
        <authorList>
            <person name="Heo J."/>
            <person name="Kim S.-J."/>
            <person name="Kim J.-S."/>
            <person name="Hong S.-B."/>
            <person name="Kwon S.-W."/>
        </authorList>
    </citation>
    <scope>NUCLEOTIDE SEQUENCE [LARGE SCALE GENOMIC DNA]</scope>
    <source>
        <strain evidence="8 9">KACC 21233</strain>
    </source>
</reference>
<accession>A0A5C1YP86</accession>
<dbReference type="Pfam" id="PF00892">
    <property type="entry name" value="EamA"/>
    <property type="match status" value="2"/>
</dbReference>
<dbReference type="RefSeq" id="WP_149279023.1">
    <property type="nucleotide sequence ID" value="NZ_CP043506.1"/>
</dbReference>
<evidence type="ECO:0000256" key="2">
    <source>
        <dbReference type="ARBA" id="ARBA00007362"/>
    </source>
</evidence>
<feature type="transmembrane region" description="Helical" evidence="6">
    <location>
        <begin position="278"/>
        <end position="299"/>
    </location>
</feature>
<keyword evidence="3 6" id="KW-0812">Transmembrane</keyword>
<feature type="transmembrane region" description="Helical" evidence="6">
    <location>
        <begin position="66"/>
        <end position="88"/>
    </location>
</feature>
<evidence type="ECO:0000256" key="5">
    <source>
        <dbReference type="ARBA" id="ARBA00023136"/>
    </source>
</evidence>
<dbReference type="InterPro" id="IPR037185">
    <property type="entry name" value="EmrE-like"/>
</dbReference>
<dbReference type="OrthoDB" id="184388at2"/>
<dbReference type="InterPro" id="IPR050638">
    <property type="entry name" value="AA-Vitamin_Transporters"/>
</dbReference>
<feature type="transmembrane region" description="Helical" evidence="6">
    <location>
        <begin position="129"/>
        <end position="149"/>
    </location>
</feature>